<dbReference type="InterPro" id="IPR035418">
    <property type="entry name" value="AraC-bd_2"/>
</dbReference>
<dbReference type="PROSITE" id="PS01124">
    <property type="entry name" value="HTH_ARAC_FAMILY_2"/>
    <property type="match status" value="1"/>
</dbReference>
<sequence length="373" mass="40786">MDTKPPHEIELRRRTSERVMTDFWSTKELGTADQVSYWADVLCQAFTPLTPSRSRDHLGRSRVSAGLPGWVRSAPMGTTNAAEIASCTQLVEHGELEVSRTTEDVVFVNLQIEGQCFTEQDGRRCVVSRGEFAIVDSTRPYSLEFVEPEHSPDDVARLWRVLSFRLPRESVADLMSDPSRAATATTFDGDRGSAQIARSLMVSTWQSAGAVGNPVERQMLGTAHADVIRAVLAGAQNPPGPPSAPLSDDARRAAAVRYMDTHLPVGPVSVTGAARAIGVSVRTLHALFERSGTTFGAVARQRRLQACARDLLTGDDSRPIAMLAARWGYSDSAHMARAFRAEFGCTPTEYRRSERSLPRSRPEVSGAEMRCLG</sequence>
<dbReference type="Proteomes" id="UP000194632">
    <property type="component" value="Unassembled WGS sequence"/>
</dbReference>
<keyword evidence="7" id="KW-1185">Reference proteome</keyword>
<dbReference type="PANTHER" id="PTHR46796:SF6">
    <property type="entry name" value="ARAC SUBFAMILY"/>
    <property type="match status" value="1"/>
</dbReference>
<evidence type="ECO:0000256" key="4">
    <source>
        <dbReference type="SAM" id="MobiDB-lite"/>
    </source>
</evidence>
<evidence type="ECO:0000256" key="1">
    <source>
        <dbReference type="ARBA" id="ARBA00023015"/>
    </source>
</evidence>
<organism evidence="6 7">
    <name type="scientific">Gordonia lacunae</name>
    <dbReference type="NCBI Taxonomy" id="417102"/>
    <lineage>
        <taxon>Bacteria</taxon>
        <taxon>Bacillati</taxon>
        <taxon>Actinomycetota</taxon>
        <taxon>Actinomycetes</taxon>
        <taxon>Mycobacteriales</taxon>
        <taxon>Gordoniaceae</taxon>
        <taxon>Gordonia</taxon>
    </lineage>
</organism>
<reference evidence="6 7" key="1">
    <citation type="submission" date="2017-05" db="EMBL/GenBank/DDBJ databases">
        <title>Biotechnological potential of actinobacteria isolated from South African environments.</title>
        <authorList>
            <person name="Le Roes-Hill M."/>
            <person name="Prins A."/>
            <person name="Durrell K.A."/>
        </authorList>
    </citation>
    <scope>NUCLEOTIDE SEQUENCE [LARGE SCALE GENOMIC DNA]</scope>
    <source>
        <strain evidence="6">BS2</strain>
    </source>
</reference>
<name>A0A243QB18_9ACTN</name>
<comment type="caution">
    <text evidence="6">The sequence shown here is derived from an EMBL/GenBank/DDBJ whole genome shotgun (WGS) entry which is preliminary data.</text>
</comment>
<accession>A0A243QB18</accession>
<dbReference type="Gene3D" id="1.10.10.60">
    <property type="entry name" value="Homeodomain-like"/>
    <property type="match status" value="1"/>
</dbReference>
<dbReference type="InterPro" id="IPR050204">
    <property type="entry name" value="AraC_XylS_family_regulators"/>
</dbReference>
<feature type="region of interest" description="Disordered" evidence="4">
    <location>
        <begin position="350"/>
        <end position="373"/>
    </location>
</feature>
<protein>
    <recommendedName>
        <fullName evidence="5">HTH araC/xylS-type domain-containing protein</fullName>
    </recommendedName>
</protein>
<dbReference type="InterPro" id="IPR009057">
    <property type="entry name" value="Homeodomain-like_sf"/>
</dbReference>
<keyword evidence="2" id="KW-0238">DNA-binding</keyword>
<evidence type="ECO:0000256" key="2">
    <source>
        <dbReference type="ARBA" id="ARBA00023125"/>
    </source>
</evidence>
<dbReference type="AlphaFoldDB" id="A0A243QB18"/>
<dbReference type="STRING" id="417102.CA982_10590"/>
<feature type="compositionally biased region" description="Basic and acidic residues" evidence="4">
    <location>
        <begin position="350"/>
        <end position="362"/>
    </location>
</feature>
<dbReference type="GO" id="GO:0043565">
    <property type="term" value="F:sequence-specific DNA binding"/>
    <property type="evidence" value="ECO:0007669"/>
    <property type="project" value="InterPro"/>
</dbReference>
<gene>
    <name evidence="6" type="ORF">CA982_10590</name>
</gene>
<evidence type="ECO:0000313" key="6">
    <source>
        <dbReference type="EMBL" id="OUC78835.1"/>
    </source>
</evidence>
<keyword evidence="3" id="KW-0804">Transcription</keyword>
<dbReference type="GO" id="GO:0003700">
    <property type="term" value="F:DNA-binding transcription factor activity"/>
    <property type="evidence" value="ECO:0007669"/>
    <property type="project" value="InterPro"/>
</dbReference>
<keyword evidence="1" id="KW-0805">Transcription regulation</keyword>
<feature type="domain" description="HTH araC/xylS-type" evidence="5">
    <location>
        <begin position="253"/>
        <end position="353"/>
    </location>
</feature>
<proteinExistence type="predicted"/>
<dbReference type="PANTHER" id="PTHR46796">
    <property type="entry name" value="HTH-TYPE TRANSCRIPTIONAL ACTIVATOR RHAS-RELATED"/>
    <property type="match status" value="1"/>
</dbReference>
<evidence type="ECO:0000256" key="3">
    <source>
        <dbReference type="ARBA" id="ARBA00023163"/>
    </source>
</evidence>
<dbReference type="SMART" id="SM00342">
    <property type="entry name" value="HTH_ARAC"/>
    <property type="match status" value="1"/>
</dbReference>
<evidence type="ECO:0000259" key="5">
    <source>
        <dbReference type="PROSITE" id="PS01124"/>
    </source>
</evidence>
<dbReference type="Pfam" id="PF14525">
    <property type="entry name" value="AraC_binding_2"/>
    <property type="match status" value="1"/>
</dbReference>
<dbReference type="Pfam" id="PF12833">
    <property type="entry name" value="HTH_18"/>
    <property type="match status" value="1"/>
</dbReference>
<dbReference type="InterPro" id="IPR018060">
    <property type="entry name" value="HTH_AraC"/>
</dbReference>
<dbReference type="EMBL" id="NGFO01000010">
    <property type="protein sequence ID" value="OUC78835.1"/>
    <property type="molecule type" value="Genomic_DNA"/>
</dbReference>
<dbReference type="SUPFAM" id="SSF46689">
    <property type="entry name" value="Homeodomain-like"/>
    <property type="match status" value="1"/>
</dbReference>
<evidence type="ECO:0000313" key="7">
    <source>
        <dbReference type="Proteomes" id="UP000194632"/>
    </source>
</evidence>